<dbReference type="Pfam" id="PF20231">
    <property type="entry name" value="DUF6589"/>
    <property type="match status" value="1"/>
</dbReference>
<dbReference type="EMBL" id="GL945433">
    <property type="protein sequence ID" value="EGO25965.1"/>
    <property type="molecule type" value="Genomic_DNA"/>
</dbReference>
<dbReference type="HOGENOM" id="CLU_778819_0_0_1"/>
<evidence type="ECO:0000259" key="1">
    <source>
        <dbReference type="Pfam" id="PF20231"/>
    </source>
</evidence>
<dbReference type="InterPro" id="IPR046496">
    <property type="entry name" value="DUF6589"/>
</dbReference>
<evidence type="ECO:0000313" key="2">
    <source>
        <dbReference type="EMBL" id="EGO25965.1"/>
    </source>
</evidence>
<protein>
    <recommendedName>
        <fullName evidence="1">DUF6589 domain-containing protein</fullName>
    </recommendedName>
</protein>
<dbReference type="KEGG" id="sla:SERLADRAFT_437699"/>
<gene>
    <name evidence="2" type="ORF">SERLADRAFT_437699</name>
</gene>
<dbReference type="OrthoDB" id="4743193at2759"/>
<name>F8NV10_SERL9</name>
<proteinExistence type="predicted"/>
<dbReference type="AlphaFoldDB" id="F8NV10"/>
<accession>F8NV10</accession>
<reference evidence="2" key="1">
    <citation type="submission" date="2011-04" db="EMBL/GenBank/DDBJ databases">
        <title>Evolution of plant cell wall degrading machinery underlies the functional diversity of forest fungi.</title>
        <authorList>
            <consortium name="US DOE Joint Genome Institute (JGI-PGF)"/>
            <person name="Eastwood D.C."/>
            <person name="Floudas D."/>
            <person name="Binder M."/>
            <person name="Majcherczyk A."/>
            <person name="Schneider P."/>
            <person name="Aerts A."/>
            <person name="Asiegbu F.O."/>
            <person name="Baker S.E."/>
            <person name="Barry K."/>
            <person name="Bendiksby M."/>
            <person name="Blumentritt M."/>
            <person name="Coutinho P.M."/>
            <person name="Cullen D."/>
            <person name="Cullen D."/>
            <person name="Gathman A."/>
            <person name="Goodell B."/>
            <person name="Henrissat B."/>
            <person name="Ihrmark K."/>
            <person name="Kauserud H."/>
            <person name="Kohler A."/>
            <person name="LaButti K."/>
            <person name="Lapidus A."/>
            <person name="Lavin J.L."/>
            <person name="Lee Y.-H."/>
            <person name="Lindquist E."/>
            <person name="Lilly W."/>
            <person name="Lucas S."/>
            <person name="Morin E."/>
            <person name="Murat C."/>
            <person name="Oguiza J.A."/>
            <person name="Park J."/>
            <person name="Pisabarro A.G."/>
            <person name="Riley R."/>
            <person name="Rosling A."/>
            <person name="Salamov A."/>
            <person name="Schmidt O."/>
            <person name="Schmutz J."/>
            <person name="Skrede I."/>
            <person name="Stenlid J."/>
            <person name="Wiebenga A."/>
            <person name="Xie X."/>
            <person name="Kues U."/>
            <person name="Hibbett D.S."/>
            <person name="Hoffmeister D."/>
            <person name="Hogberg N."/>
            <person name="Martin F."/>
            <person name="Grigoriev I.V."/>
            <person name="Watkinson S.C."/>
        </authorList>
    </citation>
    <scope>NUCLEOTIDE SEQUENCE</scope>
    <source>
        <strain evidence="2">S7.9</strain>
    </source>
</reference>
<dbReference type="GeneID" id="18814907"/>
<dbReference type="RefSeq" id="XP_007318087.1">
    <property type="nucleotide sequence ID" value="XM_007318025.1"/>
</dbReference>
<feature type="domain" description="DUF6589" evidence="1">
    <location>
        <begin position="211"/>
        <end position="327"/>
    </location>
</feature>
<sequence>MFDNHLESIIEFFTQTNTQPSQFLLLILQDPHYNHHLIIQDLLTLFPAILAVFFNHLSLTIQMKEVVLKWAKHILEKQCIQEIRVLVRKNTGWHFNARKATTDQLEKFCMKEMAAKYKSDAPVLWDILDTLLDGDLDRSIDGPDTTMNEMDLEGMAKVLFQDKESRASKTRERQKAAIVVHDITPQGLRCSQKLWIKSSLNPTITAVNPRQKQTYKDLLAVISRNGEEDIHQSYNTWKFLHDLCHYGPSYFSRFKSQLKGPPVIKQILVVKPPIIAARAMDINNSTISGNIHAVVDLLAQDGFDVGNESEPEENDLEDYVVLFHGDLGMRTSPGRPTTSSDRGNTLGPVSTCDFCA</sequence>
<organism>
    <name type="scientific">Serpula lacrymans var. lacrymans (strain S7.9)</name>
    <name type="common">Dry rot fungus</name>
    <dbReference type="NCBI Taxonomy" id="578457"/>
    <lineage>
        <taxon>Eukaryota</taxon>
        <taxon>Fungi</taxon>
        <taxon>Dikarya</taxon>
        <taxon>Basidiomycota</taxon>
        <taxon>Agaricomycotina</taxon>
        <taxon>Agaricomycetes</taxon>
        <taxon>Agaricomycetidae</taxon>
        <taxon>Boletales</taxon>
        <taxon>Coniophorineae</taxon>
        <taxon>Serpulaceae</taxon>
        <taxon>Serpula</taxon>
    </lineage>
</organism>
<dbReference type="Proteomes" id="UP000008064">
    <property type="component" value="Unassembled WGS sequence"/>
</dbReference>